<gene>
    <name evidence="1" type="ORF">HW566_03335</name>
</gene>
<protein>
    <recommendedName>
        <fullName evidence="3">LSM domain-containing protein</fullName>
    </recommendedName>
</protein>
<evidence type="ECO:0000313" key="1">
    <source>
        <dbReference type="EMBL" id="QLD10901.1"/>
    </source>
</evidence>
<dbReference type="Proteomes" id="UP000509638">
    <property type="component" value="Chromosome"/>
</dbReference>
<accession>A0A7D5IPK5</accession>
<dbReference type="RefSeq" id="WP_178010399.1">
    <property type="nucleotide sequence ID" value="NZ_CP058316.1"/>
</dbReference>
<name>A0A7D5IPK5_9MICO</name>
<proteinExistence type="predicted"/>
<organism evidence="1 2">
    <name type="scientific">Microbacterium oleivorans</name>
    <dbReference type="NCBI Taxonomy" id="273677"/>
    <lineage>
        <taxon>Bacteria</taxon>
        <taxon>Bacillati</taxon>
        <taxon>Actinomycetota</taxon>
        <taxon>Actinomycetes</taxon>
        <taxon>Micrococcales</taxon>
        <taxon>Microbacteriaceae</taxon>
        <taxon>Microbacterium</taxon>
    </lineage>
</organism>
<reference evidence="1 2" key="1">
    <citation type="submission" date="2020-06" db="EMBL/GenBank/DDBJ databases">
        <authorList>
            <person name="Jo H."/>
        </authorList>
    </citation>
    <scope>NUCLEOTIDE SEQUENCE [LARGE SCALE GENOMIC DNA]</scope>
    <source>
        <strain evidence="1 2">I46</strain>
    </source>
</reference>
<dbReference type="AlphaFoldDB" id="A0A7D5IPK5"/>
<evidence type="ECO:0000313" key="2">
    <source>
        <dbReference type="Proteomes" id="UP000509638"/>
    </source>
</evidence>
<evidence type="ECO:0008006" key="3">
    <source>
        <dbReference type="Google" id="ProtNLM"/>
    </source>
</evidence>
<sequence>MAKPDRLIRSMIRRRYVATLDTEETFEGVLIDVDEFHLVLADVVSLASNGDRLAVDGQLWLPRLGVKYLQTLAV</sequence>
<dbReference type="EMBL" id="CP058316">
    <property type="protein sequence ID" value="QLD10901.1"/>
    <property type="molecule type" value="Genomic_DNA"/>
</dbReference>